<dbReference type="InterPro" id="IPR015655">
    <property type="entry name" value="PP2C"/>
</dbReference>
<dbReference type="RefSeq" id="WP_317965056.1">
    <property type="nucleotide sequence ID" value="NZ_CP129118.1"/>
</dbReference>
<protein>
    <submittedName>
        <fullName evidence="2">Stp1/IreP family PP2C-type Ser/Thr phosphatase</fullName>
    </submittedName>
</protein>
<dbReference type="InterPro" id="IPR001932">
    <property type="entry name" value="PPM-type_phosphatase-like_dom"/>
</dbReference>
<keyword evidence="3" id="KW-1185">Reference proteome</keyword>
<evidence type="ECO:0000313" key="2">
    <source>
        <dbReference type="EMBL" id="WOV86161.1"/>
    </source>
</evidence>
<organism evidence="2 3">
    <name type="scientific">Sporosarcina oncorhynchi</name>
    <dbReference type="NCBI Taxonomy" id="3056444"/>
    <lineage>
        <taxon>Bacteria</taxon>
        <taxon>Bacillati</taxon>
        <taxon>Bacillota</taxon>
        <taxon>Bacilli</taxon>
        <taxon>Bacillales</taxon>
        <taxon>Caryophanaceae</taxon>
        <taxon>Sporosarcina</taxon>
    </lineage>
</organism>
<dbReference type="Proteomes" id="UP001303902">
    <property type="component" value="Chromosome"/>
</dbReference>
<dbReference type="CDD" id="cd00143">
    <property type="entry name" value="PP2Cc"/>
    <property type="match status" value="1"/>
</dbReference>
<name>A0ABZ0L0Z3_9BACL</name>
<evidence type="ECO:0000259" key="1">
    <source>
        <dbReference type="PROSITE" id="PS51746"/>
    </source>
</evidence>
<dbReference type="SMART" id="SM00331">
    <property type="entry name" value="PP2C_SIG"/>
    <property type="match status" value="1"/>
</dbReference>
<dbReference type="InterPro" id="IPR036457">
    <property type="entry name" value="PPM-type-like_dom_sf"/>
</dbReference>
<feature type="domain" description="PPM-type phosphatase" evidence="1">
    <location>
        <begin position="3"/>
        <end position="246"/>
    </location>
</feature>
<reference evidence="2 3" key="1">
    <citation type="submission" date="2023-06" db="EMBL/GenBank/DDBJ databases">
        <title>Sporosarcina sp. nov., isolated from Korean tranditional fermented seafood 'Jeotgal'.</title>
        <authorList>
            <person name="Yang A.I."/>
            <person name="Shin N.-R."/>
        </authorList>
    </citation>
    <scope>NUCLEOTIDE SEQUENCE [LARGE SCALE GENOMIC DNA]</scope>
    <source>
        <strain evidence="2 3">T2O-4</strain>
    </source>
</reference>
<dbReference type="PROSITE" id="PS51746">
    <property type="entry name" value="PPM_2"/>
    <property type="match status" value="1"/>
</dbReference>
<evidence type="ECO:0000313" key="3">
    <source>
        <dbReference type="Proteomes" id="UP001303902"/>
    </source>
</evidence>
<dbReference type="EMBL" id="CP129118">
    <property type="protein sequence ID" value="WOV86161.1"/>
    <property type="molecule type" value="Genomic_DNA"/>
</dbReference>
<dbReference type="SMART" id="SM00332">
    <property type="entry name" value="PP2Cc"/>
    <property type="match status" value="1"/>
</dbReference>
<dbReference type="Gene3D" id="3.60.40.10">
    <property type="entry name" value="PPM-type phosphatase domain"/>
    <property type="match status" value="1"/>
</dbReference>
<sequence>MMQFEVLTDIGRKRTVNEDSAAVFTLQDGPALAIVADGMGGHRGGDYASSTAVQLIGEKYTAIKDYSHFQNDDWIKWLNETITFVNDEIYSKAMNDPDLKGMGTTLDAVLLFENRGIITHVGDSRVYIIEEKTIQQVTKDHSFVNVLLESGEITEEEAEVHPQRNWIMRALGSEASIVPDFYQFTFDIHSSYVLICTDGLSNKVTTAQILTIVTSKGNLHEKAARLIGLANELGGEDNISVILTGPSVSEVDET</sequence>
<proteinExistence type="predicted"/>
<dbReference type="Pfam" id="PF13672">
    <property type="entry name" value="PP2C_2"/>
    <property type="match status" value="1"/>
</dbReference>
<dbReference type="SUPFAM" id="SSF81606">
    <property type="entry name" value="PP2C-like"/>
    <property type="match status" value="1"/>
</dbReference>
<gene>
    <name evidence="2" type="ORF">QWT69_09370</name>
</gene>
<dbReference type="PANTHER" id="PTHR47992">
    <property type="entry name" value="PROTEIN PHOSPHATASE"/>
    <property type="match status" value="1"/>
</dbReference>
<accession>A0ABZ0L0Z3</accession>
<dbReference type="NCBIfam" id="NF033484">
    <property type="entry name" value="Stp1_PP2C_phos"/>
    <property type="match status" value="1"/>
</dbReference>